<dbReference type="EMBL" id="PNRF01000013">
    <property type="protein sequence ID" value="PMR76084.1"/>
    <property type="molecule type" value="Genomic_DNA"/>
</dbReference>
<comment type="subcellular location">
    <subcellularLocation>
        <location evidence="8">Cell inner membrane</location>
        <topology evidence="8">Single-pass type I membrane protein</topology>
    </subcellularLocation>
    <text evidence="8">Localizes to the Z ring in an FtsZ-dependent manner.</text>
</comment>
<dbReference type="GO" id="GO:0005886">
    <property type="term" value="C:plasma membrane"/>
    <property type="evidence" value="ECO:0007669"/>
    <property type="project" value="UniProtKB-SubCell"/>
</dbReference>
<dbReference type="AlphaFoldDB" id="A0A2N7U6M2"/>
<evidence type="ECO:0000313" key="12">
    <source>
        <dbReference type="EMBL" id="PMR76084.1"/>
    </source>
</evidence>
<evidence type="ECO:0000259" key="11">
    <source>
        <dbReference type="SMART" id="SM00771"/>
    </source>
</evidence>
<comment type="caution">
    <text evidence="12">The sequence shown here is derived from an EMBL/GenBank/DDBJ whole genome shotgun (WGS) entry which is preliminary data.</text>
</comment>
<evidence type="ECO:0000256" key="1">
    <source>
        <dbReference type="ARBA" id="ARBA00022475"/>
    </source>
</evidence>
<feature type="compositionally biased region" description="Low complexity" evidence="10">
    <location>
        <begin position="116"/>
        <end position="127"/>
    </location>
</feature>
<evidence type="ECO:0000256" key="7">
    <source>
        <dbReference type="ARBA" id="ARBA00023306"/>
    </source>
</evidence>
<keyword evidence="1 8" id="KW-1003">Cell membrane</keyword>
<feature type="domain" description="ZipA C-terminal FtsZ-binding" evidence="11">
    <location>
        <begin position="446"/>
        <end position="577"/>
    </location>
</feature>
<keyword evidence="6 8" id="KW-0472">Membrane</keyword>
<evidence type="ECO:0000256" key="2">
    <source>
        <dbReference type="ARBA" id="ARBA00022519"/>
    </source>
</evidence>
<evidence type="ECO:0000313" key="13">
    <source>
        <dbReference type="Proteomes" id="UP000235803"/>
    </source>
</evidence>
<feature type="compositionally biased region" description="Basic and acidic residues" evidence="10">
    <location>
        <begin position="313"/>
        <end position="353"/>
    </location>
</feature>
<feature type="compositionally biased region" description="Polar residues" evidence="10">
    <location>
        <begin position="200"/>
        <end position="210"/>
    </location>
</feature>
<dbReference type="InterPro" id="IPR036765">
    <property type="entry name" value="ZipA_FtsZ-bd_C_sf"/>
</dbReference>
<keyword evidence="13" id="KW-1185">Reference proteome</keyword>
<evidence type="ECO:0000256" key="8">
    <source>
        <dbReference type="HAMAP-Rule" id="MF_00509"/>
    </source>
</evidence>
<dbReference type="SMART" id="SM00771">
    <property type="entry name" value="ZipA_C"/>
    <property type="match status" value="1"/>
</dbReference>
<evidence type="ECO:0000256" key="4">
    <source>
        <dbReference type="ARBA" id="ARBA00022692"/>
    </source>
</evidence>
<keyword evidence="7 8" id="KW-0131">Cell cycle</keyword>
<keyword evidence="3 8" id="KW-0132">Cell division</keyword>
<dbReference type="InterPro" id="IPR011919">
    <property type="entry name" value="Cell_div_ZipA"/>
</dbReference>
<evidence type="ECO:0000256" key="10">
    <source>
        <dbReference type="SAM" id="MobiDB-lite"/>
    </source>
</evidence>
<feature type="compositionally biased region" description="Basic and acidic residues" evidence="10">
    <location>
        <begin position="211"/>
        <end position="221"/>
    </location>
</feature>
<feature type="compositionally biased region" description="Basic and acidic residues" evidence="10">
    <location>
        <begin position="38"/>
        <end position="48"/>
    </location>
</feature>
<dbReference type="PANTHER" id="PTHR38685:SF1">
    <property type="entry name" value="CELL DIVISION PROTEIN ZIPA"/>
    <property type="match status" value="1"/>
</dbReference>
<dbReference type="InterPro" id="IPR007449">
    <property type="entry name" value="ZipA_FtsZ-bd_C"/>
</dbReference>
<keyword evidence="4 8" id="KW-0812">Transmembrane</keyword>
<keyword evidence="2 8" id="KW-0997">Cell inner membrane</keyword>
<keyword evidence="5 8" id="KW-1133">Transmembrane helix</keyword>
<feature type="compositionally biased region" description="Low complexity" evidence="10">
    <location>
        <begin position="145"/>
        <end position="160"/>
    </location>
</feature>
<evidence type="ECO:0000256" key="9">
    <source>
        <dbReference type="RuleBase" id="RU003612"/>
    </source>
</evidence>
<dbReference type="GO" id="GO:0032153">
    <property type="term" value="C:cell division site"/>
    <property type="evidence" value="ECO:0007669"/>
    <property type="project" value="UniProtKB-UniRule"/>
</dbReference>
<gene>
    <name evidence="8 12" type="primary">zipA</name>
    <name evidence="12" type="ORF">C1H69_06810</name>
</gene>
<reference evidence="12 13" key="1">
    <citation type="submission" date="2018-01" db="EMBL/GenBank/DDBJ databases">
        <title>Halomonas endophytica sp. nov., isolated from storage liquid in the stems of Populus euphratica.</title>
        <authorList>
            <person name="Chen C."/>
        </authorList>
    </citation>
    <scope>NUCLEOTIDE SEQUENCE [LARGE SCALE GENOMIC DNA]</scope>
    <source>
        <strain evidence="12 13">MC28</strain>
    </source>
</reference>
<comment type="function">
    <text evidence="8 9">Essential cell division protein that stabilizes the FtsZ protofilaments by cross-linking them and that serves as a cytoplasmic membrane anchor for the Z ring. Also required for the recruitment to the septal ring of downstream cell division proteins.</text>
</comment>
<evidence type="ECO:0000256" key="3">
    <source>
        <dbReference type="ARBA" id="ARBA00022618"/>
    </source>
</evidence>
<dbReference type="PANTHER" id="PTHR38685">
    <property type="entry name" value="CELL DIVISION PROTEIN ZIPA"/>
    <property type="match status" value="1"/>
</dbReference>
<accession>A0A2N7U6M2</accession>
<proteinExistence type="inferred from homology"/>
<comment type="subunit">
    <text evidence="8">Interacts with FtsZ via their C-terminal domains.</text>
</comment>
<evidence type="ECO:0000256" key="6">
    <source>
        <dbReference type="ARBA" id="ARBA00023136"/>
    </source>
</evidence>
<dbReference type="HAMAP" id="MF_00509">
    <property type="entry name" value="ZipA"/>
    <property type="match status" value="1"/>
</dbReference>
<dbReference type="Pfam" id="PF04354">
    <property type="entry name" value="ZipA_C"/>
    <property type="match status" value="1"/>
</dbReference>
<feature type="compositionally biased region" description="Basic and acidic residues" evidence="10">
    <location>
        <begin position="263"/>
        <end position="276"/>
    </location>
</feature>
<organism evidence="12 13">
    <name type="scientific">Billgrantia endophytica</name>
    <dbReference type="NCBI Taxonomy" id="2033802"/>
    <lineage>
        <taxon>Bacteria</taxon>
        <taxon>Pseudomonadati</taxon>
        <taxon>Pseudomonadota</taxon>
        <taxon>Gammaproteobacteria</taxon>
        <taxon>Oceanospirillales</taxon>
        <taxon>Halomonadaceae</taxon>
        <taxon>Billgrantia</taxon>
    </lineage>
</organism>
<feature type="compositionally biased region" description="Basic and acidic residues" evidence="10">
    <location>
        <begin position="380"/>
        <end position="389"/>
    </location>
</feature>
<dbReference type="OrthoDB" id="7054914at2"/>
<feature type="transmembrane region" description="Helical" evidence="8">
    <location>
        <begin position="6"/>
        <end position="24"/>
    </location>
</feature>
<evidence type="ECO:0000256" key="5">
    <source>
        <dbReference type="ARBA" id="ARBA00022989"/>
    </source>
</evidence>
<dbReference type="Proteomes" id="UP000235803">
    <property type="component" value="Unassembled WGS sequence"/>
</dbReference>
<sequence>MELREWLIILGLALVTLIVVDGVRRLKRQRRVPRLDQVGDNRNLDGKGTDAIAESGDDTNWELPNGGARVVKPASYERVQGKPKLKRQEHPGPSRVLASLRAERAPVSPGRPEPGLSSASLSDDVAAPRSGETPLRPDAARREPAAPISSSSASDAGLSARAEEAETAAMSARDDVAEPAAPEPVKSRSAESRSVEPVVQMSSEPTGQTQRQDEEIADARAEASGSPEARAERREPTLSALDDDEAPAATAAEPLAADPEDHEELRDEDERYRLVDLEGMGDSLKSGSRRMGQSVQRFGVSMQRRLAKRRKQKREEKLRREKARAEKAALDAQRRREAEAEQAARDAERRRLEAQAIEQADDDDPLFAPPRPRHSASPTARDEAFDHSADSSFEPVSGSAAARPEDVGAAEEAALDDDVVRAHPSLAKALRHDVNAERARDTLSHADEVIVISVLSRQEEGFSGEALLDLMLACGLRYSREMGIFHRFETEDPESELQFSMVNVLKPGTFPIEAMDDFHTPGITLLMPLPGALDTAAAFEAMVETAMVIVRHLGGELKDENHSVMTAQTVEFARQRVQEFERRNRLNRYQVN</sequence>
<dbReference type="NCBIfam" id="TIGR02205">
    <property type="entry name" value="septum_zipA"/>
    <property type="match status" value="1"/>
</dbReference>
<comment type="similarity">
    <text evidence="8 9">Belongs to the ZipA family.</text>
</comment>
<protein>
    <recommendedName>
        <fullName evidence="8 9">Cell division protein ZipA</fullName>
    </recommendedName>
</protein>
<name>A0A2N7U6M2_9GAMM</name>
<dbReference type="SUPFAM" id="SSF64383">
    <property type="entry name" value="Cell-division protein ZipA, C-terminal domain"/>
    <property type="match status" value="1"/>
</dbReference>
<dbReference type="Gene3D" id="3.30.1400.10">
    <property type="entry name" value="ZipA, C-terminal FtsZ-binding domain"/>
    <property type="match status" value="1"/>
</dbReference>
<feature type="region of interest" description="Disordered" evidence="10">
    <location>
        <begin position="38"/>
        <end position="409"/>
    </location>
</feature>
<feature type="compositionally biased region" description="Low complexity" evidence="10">
    <location>
        <begin position="247"/>
        <end position="257"/>
    </location>
</feature>
<dbReference type="RefSeq" id="WP_102652657.1">
    <property type="nucleotide sequence ID" value="NZ_PNRF01000013.1"/>
</dbReference>
<feature type="compositionally biased region" description="Basic and acidic residues" evidence="10">
    <location>
        <begin position="185"/>
        <end position="194"/>
    </location>
</feature>
<dbReference type="GO" id="GO:0043093">
    <property type="term" value="P:FtsZ-dependent cytokinesis"/>
    <property type="evidence" value="ECO:0007669"/>
    <property type="project" value="UniProtKB-UniRule"/>
</dbReference>
<dbReference type="GO" id="GO:0000917">
    <property type="term" value="P:division septum assembly"/>
    <property type="evidence" value="ECO:0007669"/>
    <property type="project" value="TreeGrafter"/>
</dbReference>